<accession>A0ACC4WC44</accession>
<sequence>MNEPVPLRPEDRAAFESALSKALAAPDVRAALGRPGAPHTAGELRARALAAADSLAAEASPEYAALLDARSGPAPGASPAGGTGARAAVAVLTVLTPLLSIAAAVIFLLLGYGLRVAGASDPLAGTLVATGWTAAVIAAVTGLAAGAGLAFTAARHRATQGHAQPAPDALAQAHAAWLHALVQRALLPHLRRELGLRDSTPDFTDTPPAPAPGPAPGKRARLGYSRPDFASPDFAGPDFAGPDFTGPARHSSE</sequence>
<name>A0ACC4WC44_STRFR</name>
<evidence type="ECO:0000313" key="1">
    <source>
        <dbReference type="EMBL" id="KNE82156.1"/>
    </source>
</evidence>
<organism evidence="1 2">
    <name type="scientific">Streptomyces fradiae</name>
    <name type="common">Streptomyces roseoflavus</name>
    <dbReference type="NCBI Taxonomy" id="1906"/>
    <lineage>
        <taxon>Bacteria</taxon>
        <taxon>Bacillati</taxon>
        <taxon>Actinomycetota</taxon>
        <taxon>Actinomycetes</taxon>
        <taxon>Kitasatosporales</taxon>
        <taxon>Streptomycetaceae</taxon>
        <taxon>Streptomyces</taxon>
    </lineage>
</organism>
<keyword evidence="2" id="KW-1185">Reference proteome</keyword>
<gene>
    <name evidence="1" type="ORF">ADZ36_12550</name>
</gene>
<protein>
    <submittedName>
        <fullName evidence="1">Uncharacterized protein</fullName>
    </submittedName>
</protein>
<dbReference type="Proteomes" id="UP000037185">
    <property type="component" value="Unassembled WGS sequence"/>
</dbReference>
<reference evidence="1" key="1">
    <citation type="submission" date="2015-07" db="EMBL/GenBank/DDBJ databases">
        <title>Draft genome sequence of Streptomyces fradiae, a resistant strain to nitron-oligomycin.</title>
        <authorList>
            <person name="Vatlin A.A."/>
            <person name="Bekker O.B."/>
            <person name="Danilenko V.N."/>
        </authorList>
    </citation>
    <scope>NUCLEOTIDE SEQUENCE</scope>
    <source>
        <strain evidence="1">Olg1-1</strain>
    </source>
</reference>
<proteinExistence type="predicted"/>
<evidence type="ECO:0000313" key="2">
    <source>
        <dbReference type="Proteomes" id="UP000037185"/>
    </source>
</evidence>
<dbReference type="EMBL" id="LGSP01000019">
    <property type="protein sequence ID" value="KNE82156.1"/>
    <property type="molecule type" value="Genomic_DNA"/>
</dbReference>
<comment type="caution">
    <text evidence="1">The sequence shown here is derived from an EMBL/GenBank/DDBJ whole genome shotgun (WGS) entry which is preliminary data.</text>
</comment>